<dbReference type="PROSITE" id="PS51186">
    <property type="entry name" value="GNAT"/>
    <property type="match status" value="1"/>
</dbReference>
<gene>
    <name evidence="5" type="ORF">BB560_003857</name>
</gene>
<feature type="domain" description="N-acetyltransferase" evidence="4">
    <location>
        <begin position="25"/>
        <end position="164"/>
    </location>
</feature>
<dbReference type="Proteomes" id="UP000245609">
    <property type="component" value="Unassembled WGS sequence"/>
</dbReference>
<dbReference type="Gene3D" id="3.40.630.30">
    <property type="match status" value="1"/>
</dbReference>
<dbReference type="AlphaFoldDB" id="A0A2T9ZAX9"/>
<reference evidence="5 6" key="1">
    <citation type="journal article" date="2018" name="MBio">
        <title>Comparative Genomics Reveals the Core Gene Toolbox for the Fungus-Insect Symbiosis.</title>
        <authorList>
            <person name="Wang Y."/>
            <person name="Stata M."/>
            <person name="Wang W."/>
            <person name="Stajich J.E."/>
            <person name="White M.M."/>
            <person name="Moncalvo J.M."/>
        </authorList>
    </citation>
    <scope>NUCLEOTIDE SEQUENCE [LARGE SCALE GENOMIC DNA]</scope>
    <source>
        <strain evidence="5 6">SC-DP-2</strain>
    </source>
</reference>
<dbReference type="CDD" id="cd04301">
    <property type="entry name" value="NAT_SF"/>
    <property type="match status" value="1"/>
</dbReference>
<evidence type="ECO:0000259" key="4">
    <source>
        <dbReference type="PROSITE" id="PS51186"/>
    </source>
</evidence>
<comment type="similarity">
    <text evidence="3">Belongs to the acetyltransferase family. MAK3 subfamily.</text>
</comment>
<evidence type="ECO:0000313" key="5">
    <source>
        <dbReference type="EMBL" id="PVV01715.1"/>
    </source>
</evidence>
<dbReference type="OrthoDB" id="249099at2759"/>
<keyword evidence="6" id="KW-1185">Reference proteome</keyword>
<evidence type="ECO:0000256" key="1">
    <source>
        <dbReference type="ARBA" id="ARBA00022679"/>
    </source>
</evidence>
<comment type="caution">
    <text evidence="5">The sequence shown here is derived from an EMBL/GenBank/DDBJ whole genome shotgun (WGS) entry which is preliminary data.</text>
</comment>
<name>A0A2T9ZAX9_9FUNG</name>
<keyword evidence="1" id="KW-0808">Transferase</keyword>
<dbReference type="EMBL" id="MBFS01000861">
    <property type="protein sequence ID" value="PVV01715.1"/>
    <property type="molecule type" value="Genomic_DNA"/>
</dbReference>
<dbReference type="InterPro" id="IPR044542">
    <property type="entry name" value="NAA30-like"/>
</dbReference>
<evidence type="ECO:0000256" key="2">
    <source>
        <dbReference type="ARBA" id="ARBA00023315"/>
    </source>
</evidence>
<dbReference type="InterPro" id="IPR016181">
    <property type="entry name" value="Acyl_CoA_acyltransferase"/>
</dbReference>
<dbReference type="Pfam" id="PF00583">
    <property type="entry name" value="Acetyltransf_1"/>
    <property type="match status" value="1"/>
</dbReference>
<dbReference type="GO" id="GO:0031417">
    <property type="term" value="C:NatC complex"/>
    <property type="evidence" value="ECO:0007669"/>
    <property type="project" value="TreeGrafter"/>
</dbReference>
<dbReference type="PANTHER" id="PTHR45896">
    <property type="entry name" value="N-ALPHA-ACETYLTRANSFERASE 30"/>
    <property type="match status" value="1"/>
</dbReference>
<proteinExistence type="inferred from homology"/>
<evidence type="ECO:0000256" key="3">
    <source>
        <dbReference type="ARBA" id="ARBA00024025"/>
    </source>
</evidence>
<evidence type="ECO:0000313" key="6">
    <source>
        <dbReference type="Proteomes" id="UP000245609"/>
    </source>
</evidence>
<dbReference type="GO" id="GO:0004596">
    <property type="term" value="F:protein-N-terminal amino-acid acetyltransferase activity"/>
    <property type="evidence" value="ECO:0007669"/>
    <property type="project" value="InterPro"/>
</dbReference>
<sequence length="164" mass="18821">MVDFQYIDGLIDDANEAEIKANSKLRFSRFSTEAELATAIELCASNLSEPYSIYTFRYFISQWPEYFYIARIEKEFVGVIISKFEQRSSRSASLAFGKPIINRGYIAMLVVDKKYRKMRIASKLVRLSIEAMKHGGADEIVLETDSQNQSALNLYHSFGFLIDK</sequence>
<dbReference type="SUPFAM" id="SSF55729">
    <property type="entry name" value="Acyl-CoA N-acyltransferases (Nat)"/>
    <property type="match status" value="1"/>
</dbReference>
<dbReference type="PANTHER" id="PTHR45896:SF1">
    <property type="entry name" value="N-ALPHA-ACETYLTRANSFERASE 30"/>
    <property type="match status" value="1"/>
</dbReference>
<dbReference type="InterPro" id="IPR000182">
    <property type="entry name" value="GNAT_dom"/>
</dbReference>
<dbReference type="STRING" id="133381.A0A2T9ZAX9"/>
<accession>A0A2T9ZAX9</accession>
<organism evidence="5 6">
    <name type="scientific">Smittium megazygosporum</name>
    <dbReference type="NCBI Taxonomy" id="133381"/>
    <lineage>
        <taxon>Eukaryota</taxon>
        <taxon>Fungi</taxon>
        <taxon>Fungi incertae sedis</taxon>
        <taxon>Zoopagomycota</taxon>
        <taxon>Kickxellomycotina</taxon>
        <taxon>Harpellomycetes</taxon>
        <taxon>Harpellales</taxon>
        <taxon>Legeriomycetaceae</taxon>
        <taxon>Smittium</taxon>
    </lineage>
</organism>
<feature type="non-terminal residue" evidence="5">
    <location>
        <position position="164"/>
    </location>
</feature>
<protein>
    <recommendedName>
        <fullName evidence="4">N-acetyltransferase domain-containing protein</fullName>
    </recommendedName>
</protein>
<keyword evidence="2" id="KW-0012">Acyltransferase</keyword>